<dbReference type="Pfam" id="PF16819">
    <property type="entry name" value="DUF5074"/>
    <property type="match status" value="1"/>
</dbReference>
<reference evidence="2" key="2">
    <citation type="journal article" date="2021" name="PeerJ">
        <title>Extensive microbial diversity within the chicken gut microbiome revealed by metagenomics and culture.</title>
        <authorList>
            <person name="Gilroy R."/>
            <person name="Ravi A."/>
            <person name="Getino M."/>
            <person name="Pursley I."/>
            <person name="Horton D.L."/>
            <person name="Alikhan N.F."/>
            <person name="Baker D."/>
            <person name="Gharbi K."/>
            <person name="Hall N."/>
            <person name="Watson M."/>
            <person name="Adriaenssens E.M."/>
            <person name="Foster-Nyarko E."/>
            <person name="Jarju S."/>
            <person name="Secka A."/>
            <person name="Antonio M."/>
            <person name="Oren A."/>
            <person name="Chaudhuri R.R."/>
            <person name="La Ragione R."/>
            <person name="Hildebrand F."/>
            <person name="Pallen M.J."/>
        </authorList>
    </citation>
    <scope>NUCLEOTIDE SEQUENCE</scope>
    <source>
        <strain evidence="2">6919</strain>
    </source>
</reference>
<dbReference type="AlphaFoldDB" id="A0A9D9IRT1"/>
<protein>
    <submittedName>
        <fullName evidence="2">DUF5074 domain-containing protein</fullName>
    </submittedName>
</protein>
<accession>A0A9D9IRT1</accession>
<feature type="chain" id="PRO_5039580054" evidence="1">
    <location>
        <begin position="21"/>
        <end position="752"/>
    </location>
</feature>
<dbReference type="InterPro" id="IPR026444">
    <property type="entry name" value="Secre_tail"/>
</dbReference>
<comment type="caution">
    <text evidence="2">The sequence shown here is derived from an EMBL/GenBank/DDBJ whole genome shotgun (WGS) entry which is preliminary data.</text>
</comment>
<evidence type="ECO:0000256" key="1">
    <source>
        <dbReference type="SAM" id="SignalP"/>
    </source>
</evidence>
<gene>
    <name evidence="2" type="ORF">IAB88_08910</name>
</gene>
<evidence type="ECO:0000313" key="3">
    <source>
        <dbReference type="Proteomes" id="UP000823598"/>
    </source>
</evidence>
<reference evidence="2" key="1">
    <citation type="submission" date="2020-10" db="EMBL/GenBank/DDBJ databases">
        <authorList>
            <person name="Gilroy R."/>
        </authorList>
    </citation>
    <scope>NUCLEOTIDE SEQUENCE</scope>
    <source>
        <strain evidence="2">6919</strain>
    </source>
</reference>
<dbReference type="SUPFAM" id="SSF63825">
    <property type="entry name" value="YWTD domain"/>
    <property type="match status" value="1"/>
</dbReference>
<dbReference type="Gene3D" id="2.130.10.10">
    <property type="entry name" value="YVTN repeat-like/Quinoprotein amine dehydrogenase"/>
    <property type="match status" value="1"/>
</dbReference>
<dbReference type="NCBIfam" id="TIGR04183">
    <property type="entry name" value="Por_Secre_tail"/>
    <property type="match status" value="1"/>
</dbReference>
<dbReference type="InterPro" id="IPR031815">
    <property type="entry name" value="DUF5074"/>
</dbReference>
<dbReference type="Proteomes" id="UP000823598">
    <property type="component" value="Unassembled WGS sequence"/>
</dbReference>
<evidence type="ECO:0000313" key="2">
    <source>
        <dbReference type="EMBL" id="MBO8477096.1"/>
    </source>
</evidence>
<feature type="signal peptide" evidence="1">
    <location>
        <begin position="1"/>
        <end position="20"/>
    </location>
</feature>
<dbReference type="InterPro" id="IPR015943">
    <property type="entry name" value="WD40/YVTN_repeat-like_dom_sf"/>
</dbReference>
<organism evidence="2 3">
    <name type="scientific">Candidatus Limisoma faecipullorum</name>
    <dbReference type="NCBI Taxonomy" id="2840854"/>
    <lineage>
        <taxon>Bacteria</taxon>
        <taxon>Pseudomonadati</taxon>
        <taxon>Bacteroidota</taxon>
        <taxon>Bacteroidia</taxon>
        <taxon>Bacteroidales</taxon>
        <taxon>Candidatus Limisoma</taxon>
    </lineage>
</organism>
<sequence>MKKLKYFFALALFSVFGANADDVTIQGVPVNGELAESARSLMQANVVSNDAQSFSFSDVKFWVGEGENEAALVLQWNVDGEETALVWGYRFDDSATTGYTMLEDIVKADDRLYMVVQNSVFGMTVQGIGYDADGDGEIALLNESGKEQQLGETRILIANGTFTAKDADDFFKCGFTTDGYWAYFVEDSETLPPAGYASTGASSRKLTDGCVDGWSYSNGSFEWKPLQAAEEPKPLIKYPEEYSNGFFIINEDWFGHRNGSVNWVASDGTVYYDVEAVANGLDVGDSETVLGSTTQFGQIYGDSFFISSKQGTRFVVLDAKTLEQKASFDVTGAGDGRDICAVSTDKVYVGGSNGIIIYNTTDNTFGNHIEGLSGNQIGMIVRVGKYVFAVEQKVGIRVIDPEQDKVITTIENSNVQGLTVTKDGYIWCTLPSSKSLLRINPISLETEIISIDTQIVSTWGAYRPDYVCSSYAENALFVAGGSSFSPKSINKFNIDDKGNLTKDETFNFSIPEEYSSMFFYGSPRVNPTTGDLIITGTMSYSGPFKLLYINPQTGEIKKITELKSADGSTRYWFPSVPVMSDDAVPVINLDDISFDGDESLVIPVAEIVSDADNLSVMSVVDAFMDDTEIASVAYNGLNITVTPLSAGNTTLNLSVNSNGKTVEKEVPVRVPELASADINYAEKINVYVAGSVLYVVGATSGNAVIYDASGIAVASFELPYGSAYDLGSIAQGAYIVRIETGNSVVVKKIVKL</sequence>
<name>A0A9D9IRT1_9BACT</name>
<keyword evidence="1" id="KW-0732">Signal</keyword>
<proteinExistence type="predicted"/>
<dbReference type="EMBL" id="JADIMC010000103">
    <property type="protein sequence ID" value="MBO8477096.1"/>
    <property type="molecule type" value="Genomic_DNA"/>
</dbReference>